<evidence type="ECO:0000313" key="2">
    <source>
        <dbReference type="Proteomes" id="UP001642409"/>
    </source>
</evidence>
<name>A0ABP1LJF4_9EUKA</name>
<proteinExistence type="predicted"/>
<evidence type="ECO:0008006" key="3">
    <source>
        <dbReference type="Google" id="ProtNLM"/>
    </source>
</evidence>
<dbReference type="Proteomes" id="UP001642409">
    <property type="component" value="Unassembled WGS sequence"/>
</dbReference>
<comment type="caution">
    <text evidence="1">The sequence shown here is derived from an EMBL/GenBank/DDBJ whole genome shotgun (WGS) entry which is preliminary data.</text>
</comment>
<accession>A0ABP1LJF4</accession>
<protein>
    <recommendedName>
        <fullName evidence="3">Transmembrane protein</fullName>
    </recommendedName>
</protein>
<dbReference type="EMBL" id="CAXDID020000392">
    <property type="protein sequence ID" value="CAL6086398.1"/>
    <property type="molecule type" value="Genomic_DNA"/>
</dbReference>
<organism evidence="1 2">
    <name type="scientific">Hexamita inflata</name>
    <dbReference type="NCBI Taxonomy" id="28002"/>
    <lineage>
        <taxon>Eukaryota</taxon>
        <taxon>Metamonada</taxon>
        <taxon>Diplomonadida</taxon>
        <taxon>Hexamitidae</taxon>
        <taxon>Hexamitinae</taxon>
        <taxon>Hexamita</taxon>
    </lineage>
</organism>
<evidence type="ECO:0000313" key="1">
    <source>
        <dbReference type="EMBL" id="CAL6086398.1"/>
    </source>
</evidence>
<keyword evidence="2" id="KW-1185">Reference proteome</keyword>
<reference evidence="1 2" key="1">
    <citation type="submission" date="2024-07" db="EMBL/GenBank/DDBJ databases">
        <authorList>
            <person name="Akdeniz Z."/>
        </authorList>
    </citation>
    <scope>NUCLEOTIDE SEQUENCE [LARGE SCALE GENOMIC DNA]</scope>
</reference>
<sequence>MIYSIFILMNSIQRQKINNCYTDDTYLEIDKNQEIFKIVLVSAQNINCNVFSSDVYVNLTLPSPFIKPLQIIVTEYNYSLTETISIPVDYSFLLPGSTIDQYSSIKYARFSIYSFSEITEQEIMASYVKKTNLQECFAYIDLTINIDSIIMSTTPLSNCKLQISNTNSESKLTKMAIVINDEQLYFNNSQLQNFIDCYQQQTCNYVESLINANLSEMIIQPFHTAKLKLLSHQGTIDVVIEYPIQQIRVSSTNNYFHQSISMINIQNNSFIPMLEIDENISISSIQEQIDKMTYTNVIKRLSCKLNSKKFTQQIVTYGYFNISNQSMIISCRQGSHNQQQYCQQFYDYAYENTQTECFIDILIYNGDACIYIEKIRLFTSSTCFQKFWVKQEKQQTCVEIEMKQECQPQNQQSYLIYLILYENQLYYNGGLKNQNGMVANISNTVVGPRNAFLNQEEE</sequence>
<gene>
    <name evidence="1" type="ORF">HINF_LOCUS63145</name>
</gene>